<dbReference type="InterPro" id="IPR051450">
    <property type="entry name" value="Gfo/Idh/MocA_Oxidoreductases"/>
</dbReference>
<dbReference type="RefSeq" id="WP_209461683.1">
    <property type="nucleotide sequence ID" value="NZ_CP110224.1"/>
</dbReference>
<dbReference type="Pfam" id="PF01408">
    <property type="entry name" value="GFO_IDH_MocA"/>
    <property type="match status" value="1"/>
</dbReference>
<keyword evidence="4" id="KW-1185">Reference proteome</keyword>
<dbReference type="InterPro" id="IPR036291">
    <property type="entry name" value="NAD(P)-bd_dom_sf"/>
</dbReference>
<dbReference type="SUPFAM" id="SSF55347">
    <property type="entry name" value="Glyceraldehyde-3-phosphate dehydrogenase-like, C-terminal domain"/>
    <property type="match status" value="1"/>
</dbReference>
<accession>A0ABS4IDD5</accession>
<dbReference type="Pfam" id="PF22725">
    <property type="entry name" value="GFO_IDH_MocA_C3"/>
    <property type="match status" value="1"/>
</dbReference>
<dbReference type="SUPFAM" id="SSF51735">
    <property type="entry name" value="NAD(P)-binding Rossmann-fold domains"/>
    <property type="match status" value="1"/>
</dbReference>
<dbReference type="Gene3D" id="3.30.360.10">
    <property type="entry name" value="Dihydrodipicolinate Reductase, domain 2"/>
    <property type="match status" value="1"/>
</dbReference>
<evidence type="ECO:0000259" key="1">
    <source>
        <dbReference type="Pfam" id="PF01408"/>
    </source>
</evidence>
<organism evidence="3 4">
    <name type="scientific">Virgibacillus natechei</name>
    <dbReference type="NCBI Taxonomy" id="1216297"/>
    <lineage>
        <taxon>Bacteria</taxon>
        <taxon>Bacillati</taxon>
        <taxon>Bacillota</taxon>
        <taxon>Bacilli</taxon>
        <taxon>Bacillales</taxon>
        <taxon>Bacillaceae</taxon>
        <taxon>Virgibacillus</taxon>
    </lineage>
</organism>
<dbReference type="PANTHER" id="PTHR43377:SF1">
    <property type="entry name" value="BILIVERDIN REDUCTASE A"/>
    <property type="match status" value="1"/>
</dbReference>
<comment type="caution">
    <text evidence="3">The sequence shown here is derived from an EMBL/GenBank/DDBJ whole genome shotgun (WGS) entry which is preliminary data.</text>
</comment>
<sequence length="313" mass="35169">MKVGVIGVGNMGENHVRTYLSMQDQCQLVGLYDNDEKKSNQIAKKYNVKPFQSIDSLLQSVDAVSIAVPTEFHYDIGLSCIQHNVHMLMEKPITTTVVQAEDLIQKANEVDIKIQVGHIELFNPLIQFLTKIVENETIIGILFHRMSPPGERVKNVNVVNDLMIHDLYILNQLLPGNVVEFYALGNVVENIPKHAAAIIRYSEGVTAQLTASFKSMKKVRIIQILTEEAFLEADILNREIKITRSIIEDTSKVPVPITQTIQIDDSIQPLRIQLLDFINCITCDTEPFVSGEDGKKALIITNKITESIINHKI</sequence>
<evidence type="ECO:0000259" key="2">
    <source>
        <dbReference type="Pfam" id="PF22725"/>
    </source>
</evidence>
<dbReference type="EMBL" id="JAGGKX010000002">
    <property type="protein sequence ID" value="MBP1968456.1"/>
    <property type="molecule type" value="Genomic_DNA"/>
</dbReference>
<proteinExistence type="predicted"/>
<dbReference type="Proteomes" id="UP001519345">
    <property type="component" value="Unassembled WGS sequence"/>
</dbReference>
<dbReference type="InterPro" id="IPR055170">
    <property type="entry name" value="GFO_IDH_MocA-like_dom"/>
</dbReference>
<dbReference type="InterPro" id="IPR000683">
    <property type="entry name" value="Gfo/Idh/MocA-like_OxRdtase_N"/>
</dbReference>
<feature type="domain" description="Gfo/Idh/MocA-like oxidoreductase N-terminal" evidence="1">
    <location>
        <begin position="1"/>
        <end position="118"/>
    </location>
</feature>
<reference evidence="3 4" key="1">
    <citation type="submission" date="2021-03" db="EMBL/GenBank/DDBJ databases">
        <title>Genomic Encyclopedia of Type Strains, Phase IV (KMG-IV): sequencing the most valuable type-strain genomes for metagenomic binning, comparative biology and taxonomic classification.</title>
        <authorList>
            <person name="Goeker M."/>
        </authorList>
    </citation>
    <scope>NUCLEOTIDE SEQUENCE [LARGE SCALE GENOMIC DNA]</scope>
    <source>
        <strain evidence="3 4">DSM 25609</strain>
    </source>
</reference>
<feature type="domain" description="GFO/IDH/MocA-like oxidoreductase" evidence="2">
    <location>
        <begin position="157"/>
        <end position="220"/>
    </location>
</feature>
<protein>
    <submittedName>
        <fullName evidence="3">Virulence factor</fullName>
    </submittedName>
</protein>
<dbReference type="Gene3D" id="3.40.50.720">
    <property type="entry name" value="NAD(P)-binding Rossmann-like Domain"/>
    <property type="match status" value="1"/>
</dbReference>
<evidence type="ECO:0000313" key="3">
    <source>
        <dbReference type="EMBL" id="MBP1968456.1"/>
    </source>
</evidence>
<dbReference type="PANTHER" id="PTHR43377">
    <property type="entry name" value="BILIVERDIN REDUCTASE A"/>
    <property type="match status" value="1"/>
</dbReference>
<gene>
    <name evidence="3" type="ORF">J2Z83_000548</name>
</gene>
<evidence type="ECO:0000313" key="4">
    <source>
        <dbReference type="Proteomes" id="UP001519345"/>
    </source>
</evidence>
<name>A0ABS4IDD5_9BACI</name>